<comment type="caution">
    <text evidence="1">The sequence shown here is derived from an EMBL/GenBank/DDBJ whole genome shotgun (WGS) entry which is preliminary data.</text>
</comment>
<keyword evidence="2" id="KW-1185">Reference proteome</keyword>
<name>A0ABW7DMB8_9FIRM</name>
<proteinExistence type="predicted"/>
<evidence type="ECO:0000313" key="1">
    <source>
        <dbReference type="EMBL" id="MFG6272510.1"/>
    </source>
</evidence>
<evidence type="ECO:0000313" key="2">
    <source>
        <dbReference type="Proteomes" id="UP001605989"/>
    </source>
</evidence>
<dbReference type="EMBL" id="JBIEKR010000003">
    <property type="protein sequence ID" value="MFG6272510.1"/>
    <property type="molecule type" value="Genomic_DNA"/>
</dbReference>
<accession>A0ABW7DMB8</accession>
<gene>
    <name evidence="1" type="ORF">ACGTZG_04840</name>
</gene>
<organism evidence="1 2">
    <name type="scientific">Megasphaera hexanoica</name>
    <dbReference type="NCBI Taxonomy" id="1675036"/>
    <lineage>
        <taxon>Bacteria</taxon>
        <taxon>Bacillati</taxon>
        <taxon>Bacillota</taxon>
        <taxon>Negativicutes</taxon>
        <taxon>Veillonellales</taxon>
        <taxon>Veillonellaceae</taxon>
        <taxon>Megasphaera</taxon>
    </lineage>
</organism>
<protein>
    <submittedName>
        <fullName evidence="1">Uncharacterized protein</fullName>
    </submittedName>
</protein>
<reference evidence="1 2" key="1">
    <citation type="submission" date="2024-10" db="EMBL/GenBank/DDBJ databases">
        <authorList>
            <person name="Sang B.-I."/>
            <person name="Prabhaharan D."/>
        </authorList>
    </citation>
    <scope>NUCLEOTIDE SEQUENCE [LARGE SCALE GENOMIC DNA]</scope>
    <source>
        <strain evidence="1 2">MH</strain>
    </source>
</reference>
<dbReference type="RefSeq" id="WP_059075787.1">
    <property type="nucleotide sequence ID" value="NZ_CP011940.1"/>
</dbReference>
<sequence length="84" mass="9780">MIQSLIELTHPLWKHLDKKVQLKFYAECILDTNYPDGTFYFVNTKRGLRAKGVEACHRPDIYIKPDTPLEPCTWLEEGEEEKGA</sequence>
<dbReference type="Proteomes" id="UP001605989">
    <property type="component" value="Unassembled WGS sequence"/>
</dbReference>